<dbReference type="Proteomes" id="UP000274504">
    <property type="component" value="Unassembled WGS sequence"/>
</dbReference>
<keyword evidence="9 16" id="KW-1133">Transmembrane helix</keyword>
<protein>
    <recommendedName>
        <fullName evidence="3">NADH dehydrogenase [ubiquinone] 1 alpha subcomplex subunit 13</fullName>
    </recommendedName>
    <alternativeName>
        <fullName evidence="13">Complex I-B16.6</fullName>
    </alternativeName>
    <alternativeName>
        <fullName evidence="12">NADH-ubiquinone oxidoreductase B16.6 subunit</fullName>
    </alternativeName>
</protein>
<evidence type="ECO:0000256" key="8">
    <source>
        <dbReference type="ARBA" id="ARBA00022982"/>
    </source>
</evidence>
<dbReference type="EMBL" id="UYSG01011660">
    <property type="protein sequence ID" value="VDL63253.1"/>
    <property type="molecule type" value="Genomic_DNA"/>
</dbReference>
<comment type="similarity">
    <text evidence="2">Belongs to the complex I NDUFA13 subunit family.</text>
</comment>
<evidence type="ECO:0000256" key="15">
    <source>
        <dbReference type="ARBA" id="ARBA00046797"/>
    </source>
</evidence>
<keyword evidence="7" id="KW-0999">Mitochondrion inner membrane</keyword>
<evidence type="ECO:0000256" key="10">
    <source>
        <dbReference type="ARBA" id="ARBA00023128"/>
    </source>
</evidence>
<dbReference type="InterPro" id="IPR011701">
    <property type="entry name" value="MFS"/>
</dbReference>
<evidence type="ECO:0000256" key="13">
    <source>
        <dbReference type="ARBA" id="ARBA00031622"/>
    </source>
</evidence>
<dbReference type="GO" id="GO:0022857">
    <property type="term" value="F:transmembrane transporter activity"/>
    <property type="evidence" value="ECO:0007669"/>
    <property type="project" value="InterPro"/>
</dbReference>
<dbReference type="GO" id="GO:0045271">
    <property type="term" value="C:respiratory chain complex I"/>
    <property type="evidence" value="ECO:0007669"/>
    <property type="project" value="UniProtKB-ARBA"/>
</dbReference>
<comment type="subcellular location">
    <subcellularLocation>
        <location evidence="1">Mitochondrion inner membrane</location>
        <topology evidence="1">Single-pass membrane protein</topology>
        <orientation evidence="1">Matrix side</orientation>
    </subcellularLocation>
</comment>
<keyword evidence="8" id="KW-0249">Electron transport</keyword>
<feature type="transmembrane region" description="Helical" evidence="16">
    <location>
        <begin position="481"/>
        <end position="504"/>
    </location>
</feature>
<accession>A0A0R3SXD5</accession>
<evidence type="ECO:0000256" key="16">
    <source>
        <dbReference type="SAM" id="Phobius"/>
    </source>
</evidence>
<dbReference type="Pfam" id="PF07690">
    <property type="entry name" value="MFS_1"/>
    <property type="match status" value="1"/>
</dbReference>
<evidence type="ECO:0000256" key="9">
    <source>
        <dbReference type="ARBA" id="ARBA00022989"/>
    </source>
</evidence>
<evidence type="ECO:0000313" key="18">
    <source>
        <dbReference type="Proteomes" id="UP000274504"/>
    </source>
</evidence>
<dbReference type="Pfam" id="PF06212">
    <property type="entry name" value="GRIM-19"/>
    <property type="match status" value="1"/>
</dbReference>
<dbReference type="WBParaSite" id="HDID_0001040201-mRNA-1">
    <property type="protein sequence ID" value="HDID_0001040201-mRNA-1"/>
    <property type="gene ID" value="HDID_0001040201"/>
</dbReference>
<keyword evidence="5" id="KW-0679">Respiratory chain</keyword>
<sequence length="671" mass="74667">MVHRRSHQSECRPSRTYSRLIPRQSVIQFANASLPRYRSASIAACQLTQSHIGNFGSALFSSTLSRGVGGVSEAPSIEELTDTAPVIVELPHESITLEDYARPLYRKDIFFPGSVKRQIEPTPASIAAAAQNIVEIPEDQVAISEISVDGVRRRKMTAGTSAFGSSIQFGDNVPLPPISGASVSDKGNSNDANWTGSCLMSLTKIPIPDVFESDKVEENEAEREAKVWDRLKAETGLNLTEKRADGIYRVPRSFSLCGWWLCWQTQKKPRVSSSDELDEMEKFKRTVMEGGESGYQLMKYPPKPNLVLIRRCVYLPKSMCDVLVTMMNLSLLKRISFAIFCAGNAIAMLGVYVPLFFVCDLSDSFGIPQSQSAYLVTVYGSWIAGRPNASTTILTAITLIICGISVCVMPFWGNLTGQILVMVVFGLTISPFFSLASIIICDILDLEALTNGYGIVTMIRGITSTAGSPLAGMIVSATDSYAAALLIAGGTIVIGGILYVIVFLHERRKLRKMLEAEAGLVGVPMVKYKQEMPPPGGFAPLDFFYKGTRKHLNGLYIIAGLYACSYVGIKLRHWQREKNEAIANENKEVRLALTPFLLAEQQRMYLKQLVKNREYETELMKDVPGWEVGHWFDTPVYYNPRGLWCEPNLYEFYAHLTRRQAERQLTVHFDY</sequence>
<evidence type="ECO:0000256" key="12">
    <source>
        <dbReference type="ARBA" id="ARBA00030328"/>
    </source>
</evidence>
<evidence type="ECO:0000256" key="11">
    <source>
        <dbReference type="ARBA" id="ARBA00023136"/>
    </source>
</evidence>
<evidence type="ECO:0000256" key="1">
    <source>
        <dbReference type="ARBA" id="ARBA00004298"/>
    </source>
</evidence>
<keyword evidence="11 16" id="KW-0472">Membrane</keyword>
<keyword evidence="10" id="KW-0496">Mitochondrion</keyword>
<dbReference type="Gene3D" id="1.20.1250.20">
    <property type="entry name" value="MFS general substrate transporter like domains"/>
    <property type="match status" value="1"/>
</dbReference>
<proteinExistence type="inferred from homology"/>
<evidence type="ECO:0000256" key="2">
    <source>
        <dbReference type="ARBA" id="ARBA00007312"/>
    </source>
</evidence>
<feature type="transmembrane region" description="Helical" evidence="16">
    <location>
        <begin position="392"/>
        <end position="413"/>
    </location>
</feature>
<dbReference type="GO" id="GO:0005743">
    <property type="term" value="C:mitochondrial inner membrane"/>
    <property type="evidence" value="ECO:0007669"/>
    <property type="project" value="UniProtKB-SubCell"/>
</dbReference>
<evidence type="ECO:0000313" key="19">
    <source>
        <dbReference type="WBParaSite" id="HDID_0001040201-mRNA-1"/>
    </source>
</evidence>
<dbReference type="PANTHER" id="PTHR12966:SF0">
    <property type="entry name" value="NADH DEHYDROGENASE [UBIQUINONE] 1 ALPHA SUBCOMPLEX SUBUNIT 13"/>
    <property type="match status" value="1"/>
</dbReference>
<keyword evidence="4" id="KW-0813">Transport</keyword>
<name>A0A0R3SXD5_HYMDI</name>
<reference evidence="19" key="1">
    <citation type="submission" date="2017-02" db="UniProtKB">
        <authorList>
            <consortium name="WormBaseParasite"/>
        </authorList>
    </citation>
    <scope>IDENTIFICATION</scope>
</reference>
<keyword evidence="6 16" id="KW-0812">Transmembrane</keyword>
<evidence type="ECO:0000256" key="5">
    <source>
        <dbReference type="ARBA" id="ARBA00022660"/>
    </source>
</evidence>
<dbReference type="InterPro" id="IPR009346">
    <property type="entry name" value="GRIM-19"/>
</dbReference>
<evidence type="ECO:0000256" key="14">
    <source>
        <dbReference type="ARBA" id="ARBA00045908"/>
    </source>
</evidence>
<dbReference type="SUPFAM" id="SSF103473">
    <property type="entry name" value="MFS general substrate transporter"/>
    <property type="match status" value="1"/>
</dbReference>
<evidence type="ECO:0000256" key="4">
    <source>
        <dbReference type="ARBA" id="ARBA00022448"/>
    </source>
</evidence>
<dbReference type="STRING" id="6216.A0A0R3SXD5"/>
<reference evidence="17 18" key="2">
    <citation type="submission" date="2018-11" db="EMBL/GenBank/DDBJ databases">
        <authorList>
            <consortium name="Pathogen Informatics"/>
        </authorList>
    </citation>
    <scope>NUCLEOTIDE SEQUENCE [LARGE SCALE GENOMIC DNA]</scope>
</reference>
<evidence type="ECO:0000256" key="6">
    <source>
        <dbReference type="ARBA" id="ARBA00022692"/>
    </source>
</evidence>
<evidence type="ECO:0000256" key="3">
    <source>
        <dbReference type="ARBA" id="ARBA00018192"/>
    </source>
</evidence>
<feature type="transmembrane region" description="Helical" evidence="16">
    <location>
        <begin position="335"/>
        <end position="355"/>
    </location>
</feature>
<organism evidence="19">
    <name type="scientific">Hymenolepis diminuta</name>
    <name type="common">Rat tapeworm</name>
    <dbReference type="NCBI Taxonomy" id="6216"/>
    <lineage>
        <taxon>Eukaryota</taxon>
        <taxon>Metazoa</taxon>
        <taxon>Spiralia</taxon>
        <taxon>Lophotrochozoa</taxon>
        <taxon>Platyhelminthes</taxon>
        <taxon>Cestoda</taxon>
        <taxon>Eucestoda</taxon>
        <taxon>Cyclophyllidea</taxon>
        <taxon>Hymenolepididae</taxon>
        <taxon>Hymenolepis</taxon>
    </lineage>
</organism>
<evidence type="ECO:0000256" key="7">
    <source>
        <dbReference type="ARBA" id="ARBA00022792"/>
    </source>
</evidence>
<dbReference type="AlphaFoldDB" id="A0A0R3SXD5"/>
<dbReference type="PANTHER" id="PTHR12966">
    <property type="entry name" value="NADH DEHYDROGENASE UBIQUINONE 1 ALPHA SUBCOMPLEX SUBUNIT 13"/>
    <property type="match status" value="1"/>
</dbReference>
<gene>
    <name evidence="17" type="ORF">HDID_LOCUS10400</name>
</gene>
<comment type="function">
    <text evidence="14">Accessory subunit of the mitochondrial membrane respiratory chain NADH dehydrogenase (Complex I), that is believed not to be involved in catalysis. Complex I functions in the transfer of electrons from NADH to the respiratory chain. The immediate electron acceptor for the enzyme is believed to be ubiquinone. Involved in the interferon/all-trans-retinoic acid (IFN/RA) induced cell death. This apoptotic activity is inhibited by interaction with viral IRF1. Prevents the transactivation of STAT3 target genes. May play a role in CARD15-mediated innate mucosal responses and serve to regulate intestinal epithelial cell responses to microbes.</text>
</comment>
<feature type="transmembrane region" description="Helical" evidence="16">
    <location>
        <begin position="419"/>
        <end position="441"/>
    </location>
</feature>
<evidence type="ECO:0000313" key="17">
    <source>
        <dbReference type="EMBL" id="VDL63253.1"/>
    </source>
</evidence>
<dbReference type="OrthoDB" id="3308at2759"/>
<dbReference type="InterPro" id="IPR036259">
    <property type="entry name" value="MFS_trans_sf"/>
</dbReference>
<comment type="subunit">
    <text evidence="15">Complex I is composed of 45 different subunits. Interacts with CARD15, but not with CARD4. Interacts with STAT3, but not with STAT1, STAT2 and STAT5A. Interacts with OLFM4.</text>
</comment>